<evidence type="ECO:0000313" key="3">
    <source>
        <dbReference type="Proteomes" id="UP000178235"/>
    </source>
</evidence>
<dbReference type="Proteomes" id="UP000178235">
    <property type="component" value="Unassembled WGS sequence"/>
</dbReference>
<evidence type="ECO:0000313" key="2">
    <source>
        <dbReference type="EMBL" id="OGI68727.1"/>
    </source>
</evidence>
<sequence length="530" mass="57704">MINDQLLSYIKQQLAKNVPKEIIANNLKSQGWTDADVGEAFGAIAPSLPVTPSPAPVAPMASSMTTNIGQMPAQPAANFSSPKPHKSRKALLFSSILLLLILAGGGAYAYYSGFLNFNKADTLEEVVTEAINKISSERYIKNTSEVDVTIKDEKIITQFNLPAGAYPKIQFSSNAFLSKEDLNDPSKNKVSMNAKFNFANILEEPISAEVDFLIPEPMIFYVKLTELTGLPEGAPSLSASLFQGKWWKIDVETLIENFAGMGAEEIQASFKNNQPSKEELEKIEVILKKYLSIVQAEKLADSSIDGDSAYRWRIDFEKKQFVDMFMEILEVTGKDSTGKIGIQTPEVKASIESSLNLIDIKPIEILVKKAGYLPLQVKFSLGILDEDGTNIADVDITYTTTSSEPIKIEAPAESTDILYLLGPIVQSSLDSARQKGKDASIKANMSSLRVQGELFWDDNNGYSGFCLSKELKDTRKSIEGSGSTGFVCKDSVKAYAISTKLLQTGYWCVDSSGASKATSTASSGTTCPAK</sequence>
<dbReference type="EMBL" id="MFTS01000001">
    <property type="protein sequence ID" value="OGI68727.1"/>
    <property type="molecule type" value="Genomic_DNA"/>
</dbReference>
<keyword evidence="1" id="KW-0812">Transmembrane</keyword>
<organism evidence="2 3">
    <name type="scientific">Candidatus Nomurabacteria bacterium RIFCSPHIGHO2_01_FULL_42_15</name>
    <dbReference type="NCBI Taxonomy" id="1801742"/>
    <lineage>
        <taxon>Bacteria</taxon>
        <taxon>Candidatus Nomuraibacteriota</taxon>
    </lineage>
</organism>
<dbReference type="AlphaFoldDB" id="A0A1F6VGE4"/>
<reference evidence="2 3" key="1">
    <citation type="journal article" date="2016" name="Nat. Commun.">
        <title>Thousands of microbial genomes shed light on interconnected biogeochemical processes in an aquifer system.</title>
        <authorList>
            <person name="Anantharaman K."/>
            <person name="Brown C.T."/>
            <person name="Hug L.A."/>
            <person name="Sharon I."/>
            <person name="Castelle C.J."/>
            <person name="Probst A.J."/>
            <person name="Thomas B.C."/>
            <person name="Singh A."/>
            <person name="Wilkins M.J."/>
            <person name="Karaoz U."/>
            <person name="Brodie E.L."/>
            <person name="Williams K.H."/>
            <person name="Hubbard S.S."/>
            <person name="Banfield J.F."/>
        </authorList>
    </citation>
    <scope>NUCLEOTIDE SEQUENCE [LARGE SCALE GENOMIC DNA]</scope>
</reference>
<accession>A0A1F6VGE4</accession>
<feature type="transmembrane region" description="Helical" evidence="1">
    <location>
        <begin position="90"/>
        <end position="111"/>
    </location>
</feature>
<keyword evidence="1" id="KW-0472">Membrane</keyword>
<name>A0A1F6VGE4_9BACT</name>
<proteinExistence type="predicted"/>
<gene>
    <name evidence="2" type="ORF">A2738_00255</name>
</gene>
<evidence type="ECO:0000256" key="1">
    <source>
        <dbReference type="SAM" id="Phobius"/>
    </source>
</evidence>
<comment type="caution">
    <text evidence="2">The sequence shown here is derived from an EMBL/GenBank/DDBJ whole genome shotgun (WGS) entry which is preliminary data.</text>
</comment>
<keyword evidence="1" id="KW-1133">Transmembrane helix</keyword>
<protein>
    <submittedName>
        <fullName evidence="2">Uncharacterized protein</fullName>
    </submittedName>
</protein>